<evidence type="ECO:0000256" key="5">
    <source>
        <dbReference type="ARBA" id="ARBA00022729"/>
    </source>
</evidence>
<keyword evidence="3" id="KW-1134">Transmembrane beta strand</keyword>
<feature type="signal peptide" evidence="8">
    <location>
        <begin position="1"/>
        <end position="30"/>
    </location>
</feature>
<dbReference type="SUPFAM" id="SSF56935">
    <property type="entry name" value="Porins"/>
    <property type="match status" value="1"/>
</dbReference>
<dbReference type="Gene3D" id="2.40.160.60">
    <property type="entry name" value="Outer membrane protein transport protein (OMPP1/FadL/TodX)"/>
    <property type="match status" value="1"/>
</dbReference>
<dbReference type="Pfam" id="PF03349">
    <property type="entry name" value="Toluene_X"/>
    <property type="match status" value="1"/>
</dbReference>
<keyword evidence="7" id="KW-0998">Cell outer membrane</keyword>
<comment type="similarity">
    <text evidence="2">Belongs to the OmpP1/FadL family.</text>
</comment>
<dbReference type="PANTHER" id="PTHR35093">
    <property type="entry name" value="OUTER MEMBRANE PROTEIN NMB0088-RELATED"/>
    <property type="match status" value="1"/>
</dbReference>
<evidence type="ECO:0000256" key="3">
    <source>
        <dbReference type="ARBA" id="ARBA00022452"/>
    </source>
</evidence>
<keyword evidence="6" id="KW-0472">Membrane</keyword>
<feature type="chain" id="PRO_5046166955" evidence="8">
    <location>
        <begin position="31"/>
        <end position="423"/>
    </location>
</feature>
<keyword evidence="10" id="KW-1185">Reference proteome</keyword>
<keyword evidence="4" id="KW-0812">Transmembrane</keyword>
<evidence type="ECO:0000313" key="10">
    <source>
        <dbReference type="Proteomes" id="UP001617669"/>
    </source>
</evidence>
<evidence type="ECO:0000256" key="1">
    <source>
        <dbReference type="ARBA" id="ARBA00004571"/>
    </source>
</evidence>
<dbReference type="PANTHER" id="PTHR35093:SF8">
    <property type="entry name" value="OUTER MEMBRANE PROTEIN NMB0088-RELATED"/>
    <property type="match status" value="1"/>
</dbReference>
<keyword evidence="5 8" id="KW-0732">Signal</keyword>
<comment type="subcellular location">
    <subcellularLocation>
        <location evidence="1">Cell outer membrane</location>
        <topology evidence="1">Multi-pass membrane protein</topology>
    </subcellularLocation>
</comment>
<evidence type="ECO:0000256" key="6">
    <source>
        <dbReference type="ARBA" id="ARBA00023136"/>
    </source>
</evidence>
<evidence type="ECO:0000256" key="7">
    <source>
        <dbReference type="ARBA" id="ARBA00023237"/>
    </source>
</evidence>
<evidence type="ECO:0000256" key="4">
    <source>
        <dbReference type="ARBA" id="ARBA00022692"/>
    </source>
</evidence>
<protein>
    <submittedName>
        <fullName evidence="9">OmpP1/FadL family transporter</fullName>
    </submittedName>
</protein>
<dbReference type="InterPro" id="IPR005017">
    <property type="entry name" value="OMPP1/FadL/TodX"/>
</dbReference>
<evidence type="ECO:0000313" key="9">
    <source>
        <dbReference type="EMBL" id="MFJ5444866.1"/>
    </source>
</evidence>
<dbReference type="RefSeq" id="WP_400878277.1">
    <property type="nucleotide sequence ID" value="NZ_JBIWXY010000001.1"/>
</dbReference>
<accession>A0ABW8GHL1</accession>
<evidence type="ECO:0000256" key="8">
    <source>
        <dbReference type="SAM" id="SignalP"/>
    </source>
</evidence>
<name>A0ABW8GHL1_9PROT</name>
<proteinExistence type="inferred from homology"/>
<gene>
    <name evidence="9" type="ORF">ACIKP9_01340</name>
</gene>
<comment type="caution">
    <text evidence="9">The sequence shown here is derived from an EMBL/GenBank/DDBJ whole genome shotgun (WGS) entry which is preliminary data.</text>
</comment>
<dbReference type="Proteomes" id="UP001617669">
    <property type="component" value="Unassembled WGS sequence"/>
</dbReference>
<sequence>MISKQKRQLAQQAGRGAATLLFTLALPAHATNGFNLIGFGAESLLMGGADVAVARDSSAINTNPAGLAQINGKVFNGFGSVLRTLDLSHADQYGSDVHASNRYTPLGGGGYAQSIADTSCGAGVGTFVQGGAGGVFRNVNTAQGNQDNFSAKFGIAKIGVGIGCQVTERLSLGTTIGLTYASIQQSLYRDTPGIGGIKLKDADGVRPNFKLGLQYKLSPTLTFGAAYTEKTKLPLTGGSFSLNVGPQTFQYDDAKLEGFATPREIALGLAWKPENDLLLAFKVNWINWADAIKSTTLTAKQPDSGFAPAQISSTNRLDWHNQVVIALGLAYDINPKTTLYAGYNYGKNPMPRATTTPFIAGILEHHYTAGAAYKFTPEWTLTGGFEYSPVVKVNYNNSEMPFGNAQLRNEALFLHFMLSRQWQ</sequence>
<organism evidence="9 10">
    <name type="scientific">Methylobacillus methanolivorans</name>
    <dbReference type="NCBI Taxonomy" id="1848927"/>
    <lineage>
        <taxon>Bacteria</taxon>
        <taxon>Pseudomonadati</taxon>
        <taxon>Pseudomonadota</taxon>
        <taxon>Betaproteobacteria</taxon>
        <taxon>Nitrosomonadales</taxon>
        <taxon>Methylophilaceae</taxon>
        <taxon>Methylobacillus</taxon>
    </lineage>
</organism>
<evidence type="ECO:0000256" key="2">
    <source>
        <dbReference type="ARBA" id="ARBA00008163"/>
    </source>
</evidence>
<reference evidence="9 10" key="1">
    <citation type="submission" date="2024-11" db="EMBL/GenBank/DDBJ databases">
        <authorList>
            <person name="Kaparullina E.N."/>
            <person name="Delegan Y.A."/>
            <person name="Doronina N.V."/>
        </authorList>
    </citation>
    <scope>NUCLEOTIDE SEQUENCE [LARGE SCALE GENOMIC DNA]</scope>
    <source>
        <strain evidence="9 10">7sh_L</strain>
    </source>
</reference>
<dbReference type="EMBL" id="JBIWXY010000001">
    <property type="protein sequence ID" value="MFJ5444866.1"/>
    <property type="molecule type" value="Genomic_DNA"/>
</dbReference>